<organism evidence="8 9">
    <name type="scientific">Halopelagius fulvigenes</name>
    <dbReference type="NCBI Taxonomy" id="1198324"/>
    <lineage>
        <taxon>Archaea</taxon>
        <taxon>Methanobacteriati</taxon>
        <taxon>Methanobacteriota</taxon>
        <taxon>Stenosarchaea group</taxon>
        <taxon>Halobacteria</taxon>
        <taxon>Halobacteriales</taxon>
        <taxon>Haloferacaceae</taxon>
    </lineage>
</organism>
<keyword evidence="5 7" id="KW-0472">Membrane</keyword>
<evidence type="ECO:0000256" key="4">
    <source>
        <dbReference type="ARBA" id="ARBA00022989"/>
    </source>
</evidence>
<feature type="transmembrane region" description="Helical" evidence="7">
    <location>
        <begin position="249"/>
        <end position="267"/>
    </location>
</feature>
<comment type="caution">
    <text evidence="8">The sequence shown here is derived from an EMBL/GenBank/DDBJ whole genome shotgun (WGS) entry which is preliminary data.</text>
</comment>
<proteinExistence type="inferred from homology"/>
<evidence type="ECO:0000256" key="2">
    <source>
        <dbReference type="ARBA" id="ARBA00009773"/>
    </source>
</evidence>
<protein>
    <submittedName>
        <fullName evidence="8">AI-2E family transporter</fullName>
    </submittedName>
</protein>
<feature type="transmembrane region" description="Helical" evidence="7">
    <location>
        <begin position="135"/>
        <end position="154"/>
    </location>
</feature>
<reference evidence="8 9" key="1">
    <citation type="journal article" date="2019" name="Int. J. Syst. Evol. Microbiol.">
        <title>The Global Catalogue of Microorganisms (GCM) 10K type strain sequencing project: providing services to taxonomists for standard genome sequencing and annotation.</title>
        <authorList>
            <consortium name="The Broad Institute Genomics Platform"/>
            <consortium name="The Broad Institute Genome Sequencing Center for Infectious Disease"/>
            <person name="Wu L."/>
            <person name="Ma J."/>
        </authorList>
    </citation>
    <scope>NUCLEOTIDE SEQUENCE [LARGE SCALE GENOMIC DNA]</scope>
    <source>
        <strain evidence="8 9">YIM 94188</strain>
    </source>
</reference>
<dbReference type="GO" id="GO:0016020">
    <property type="term" value="C:membrane"/>
    <property type="evidence" value="ECO:0007669"/>
    <property type="project" value="UniProtKB-SubCell"/>
</dbReference>
<comment type="subcellular location">
    <subcellularLocation>
        <location evidence="1">Membrane</location>
        <topology evidence="1">Multi-pass membrane protein</topology>
    </subcellularLocation>
</comment>
<dbReference type="Pfam" id="PF01594">
    <property type="entry name" value="AI-2E_transport"/>
    <property type="match status" value="1"/>
</dbReference>
<feature type="region of interest" description="Disordered" evidence="6">
    <location>
        <begin position="325"/>
        <end position="381"/>
    </location>
</feature>
<dbReference type="RefSeq" id="WP_379699511.1">
    <property type="nucleotide sequence ID" value="NZ_JBHSXH010000015.1"/>
</dbReference>
<evidence type="ECO:0000256" key="7">
    <source>
        <dbReference type="SAM" id="Phobius"/>
    </source>
</evidence>
<keyword evidence="3 7" id="KW-0812">Transmembrane</keyword>
<dbReference type="EMBL" id="JBHSXH010000015">
    <property type="protein sequence ID" value="MFC6827099.1"/>
    <property type="molecule type" value="Genomic_DNA"/>
</dbReference>
<feature type="compositionally biased region" description="Acidic residues" evidence="6">
    <location>
        <begin position="333"/>
        <end position="349"/>
    </location>
</feature>
<feature type="transmembrane region" description="Helical" evidence="7">
    <location>
        <begin position="62"/>
        <end position="83"/>
    </location>
</feature>
<feature type="transmembrane region" description="Helical" evidence="7">
    <location>
        <begin position="186"/>
        <end position="210"/>
    </location>
</feature>
<accession>A0ABD5U3X3</accession>
<sequence length="381" mass="40323">MSRNRRYVLGGLFVLFAVVAGVLLWQVVGTVFFAITVAYLLSPVRRRLVARGLSRRWASAAATAFAFLATVAVLSPLAVAVVLRLDELLALFELVPEVIHVELFGFVYEATLDQLITLVSVWLQTVARQSAAAAPVLLLKATLFTLLVFSLLFYEEEARSAALAVVPPSYRGVAQSLNGRARETLLAIYVLQAATAAGTFVLALPVFYLLGYQYAVTLATAAAVLQFVPIVGPSFLLAGLGAYHLAVGQTVQALLVVLGGGFVIGWLPDVLIRPRLARRTADIPGSLYFVGFFGGLLTLGPIGIVAGPLVVGLVVESATLLSEELNEGAVAETEPEAEGESAEGDESAAESESVTEKEPSAEDEPPAAGDSPEETPRTDPE</sequence>
<dbReference type="PANTHER" id="PTHR21716">
    <property type="entry name" value="TRANSMEMBRANE PROTEIN"/>
    <property type="match status" value="1"/>
</dbReference>
<comment type="similarity">
    <text evidence="2">Belongs to the autoinducer-2 exporter (AI-2E) (TC 2.A.86) family.</text>
</comment>
<dbReference type="PANTHER" id="PTHR21716:SF4">
    <property type="entry name" value="TRANSMEMBRANE PROTEIN 245"/>
    <property type="match status" value="1"/>
</dbReference>
<feature type="transmembrane region" description="Helical" evidence="7">
    <location>
        <begin position="287"/>
        <end position="315"/>
    </location>
</feature>
<evidence type="ECO:0000256" key="6">
    <source>
        <dbReference type="SAM" id="MobiDB-lite"/>
    </source>
</evidence>
<evidence type="ECO:0000256" key="3">
    <source>
        <dbReference type="ARBA" id="ARBA00022692"/>
    </source>
</evidence>
<feature type="transmembrane region" description="Helical" evidence="7">
    <location>
        <begin position="12"/>
        <end position="41"/>
    </location>
</feature>
<keyword evidence="9" id="KW-1185">Reference proteome</keyword>
<name>A0ABD5U3X3_9EURY</name>
<evidence type="ECO:0000256" key="1">
    <source>
        <dbReference type="ARBA" id="ARBA00004141"/>
    </source>
</evidence>
<evidence type="ECO:0000313" key="9">
    <source>
        <dbReference type="Proteomes" id="UP001596408"/>
    </source>
</evidence>
<dbReference type="InterPro" id="IPR002549">
    <property type="entry name" value="AI-2E-like"/>
</dbReference>
<evidence type="ECO:0000313" key="8">
    <source>
        <dbReference type="EMBL" id="MFC6827099.1"/>
    </source>
</evidence>
<gene>
    <name evidence="8" type="ORF">ACFQEV_19155</name>
</gene>
<dbReference type="Proteomes" id="UP001596408">
    <property type="component" value="Unassembled WGS sequence"/>
</dbReference>
<dbReference type="AlphaFoldDB" id="A0ABD5U3X3"/>
<evidence type="ECO:0000256" key="5">
    <source>
        <dbReference type="ARBA" id="ARBA00023136"/>
    </source>
</evidence>
<feature type="transmembrane region" description="Helical" evidence="7">
    <location>
        <begin position="222"/>
        <end position="243"/>
    </location>
</feature>
<keyword evidence="4 7" id="KW-1133">Transmembrane helix</keyword>